<keyword evidence="7" id="KW-0732">Signal</keyword>
<evidence type="ECO:0000313" key="9">
    <source>
        <dbReference type="RefSeq" id="XP_033455488.1"/>
    </source>
</evidence>
<sequence>MAKLSLILPLLASWFIATACADCYWPDGTKFTDYPACDVQAKDGFSNCCGNSDMCTTNGFCKWNFFANSSLLWRNGCTDPSWNSPNCAQYCKTDRATGKLSNTPQLVVACSQTTYCCSTYAFNASALPTDDPALYSGCCSDPSAIFDAGVAGYLSGRKDFTTSQFPMTATSTASSSTSPTTRTSAPPSSSPSSSSSTGANSAAPSSQPSELTSGAKAGIGIGVAVAAVVAAALGAWLFLRFKARRRATASSIRAAEVHDVKEPVLDNNYYDSEWQAAAPPSELDSRAVEPAELPGINRNGSRRELP</sequence>
<accession>A0A6J3LUZ5</accession>
<evidence type="ECO:0000256" key="1">
    <source>
        <dbReference type="ARBA" id="ARBA00004167"/>
    </source>
</evidence>
<keyword evidence="2 6" id="KW-0812">Transmembrane</keyword>
<feature type="compositionally biased region" description="Low complexity" evidence="5">
    <location>
        <begin position="169"/>
        <end position="206"/>
    </location>
</feature>
<dbReference type="Proteomes" id="UP000504637">
    <property type="component" value="Unplaced"/>
</dbReference>
<evidence type="ECO:0000256" key="3">
    <source>
        <dbReference type="ARBA" id="ARBA00022989"/>
    </source>
</evidence>
<dbReference type="PANTHER" id="PTHR15549">
    <property type="entry name" value="PAIRED IMMUNOGLOBULIN-LIKE TYPE 2 RECEPTOR"/>
    <property type="match status" value="1"/>
</dbReference>
<name>A0A6J3LUZ5_9PEZI</name>
<evidence type="ECO:0000256" key="2">
    <source>
        <dbReference type="ARBA" id="ARBA00022692"/>
    </source>
</evidence>
<gene>
    <name evidence="9" type="ORF">K489DRAFT_94236</name>
</gene>
<keyword evidence="3 6" id="KW-1133">Transmembrane helix</keyword>
<reference evidence="9" key="3">
    <citation type="submission" date="2025-08" db="UniProtKB">
        <authorList>
            <consortium name="RefSeq"/>
        </authorList>
    </citation>
    <scope>IDENTIFICATION</scope>
    <source>
        <strain evidence="9">CBS 342.82</strain>
    </source>
</reference>
<evidence type="ECO:0000256" key="7">
    <source>
        <dbReference type="SAM" id="SignalP"/>
    </source>
</evidence>
<dbReference type="GeneID" id="54366861"/>
<keyword evidence="8" id="KW-1185">Reference proteome</keyword>
<feature type="region of interest" description="Disordered" evidence="5">
    <location>
        <begin position="276"/>
        <end position="306"/>
    </location>
</feature>
<feature type="chain" id="PRO_5026717963" description="Mid2 domain-containing protein" evidence="7">
    <location>
        <begin position="22"/>
        <end position="306"/>
    </location>
</feature>
<dbReference type="AlphaFoldDB" id="A0A6J3LUZ5"/>
<dbReference type="RefSeq" id="XP_033455488.1">
    <property type="nucleotide sequence ID" value="XM_033609060.1"/>
</dbReference>
<feature type="transmembrane region" description="Helical" evidence="6">
    <location>
        <begin position="217"/>
        <end position="239"/>
    </location>
</feature>
<evidence type="ECO:0008006" key="10">
    <source>
        <dbReference type="Google" id="ProtNLM"/>
    </source>
</evidence>
<evidence type="ECO:0000256" key="5">
    <source>
        <dbReference type="SAM" id="MobiDB-lite"/>
    </source>
</evidence>
<reference evidence="9" key="2">
    <citation type="submission" date="2020-04" db="EMBL/GenBank/DDBJ databases">
        <authorList>
            <consortium name="NCBI Genome Project"/>
        </authorList>
    </citation>
    <scope>NUCLEOTIDE SEQUENCE</scope>
    <source>
        <strain evidence="9">CBS 342.82</strain>
    </source>
</reference>
<dbReference type="InterPro" id="IPR051694">
    <property type="entry name" value="Immunoregulatory_rcpt-like"/>
</dbReference>
<dbReference type="GO" id="GO:0016020">
    <property type="term" value="C:membrane"/>
    <property type="evidence" value="ECO:0007669"/>
    <property type="project" value="UniProtKB-SubCell"/>
</dbReference>
<feature type="region of interest" description="Disordered" evidence="5">
    <location>
        <begin position="169"/>
        <end position="211"/>
    </location>
</feature>
<dbReference type="OrthoDB" id="5215637at2759"/>
<protein>
    <recommendedName>
        <fullName evidence="10">Mid2 domain-containing protein</fullName>
    </recommendedName>
</protein>
<evidence type="ECO:0000256" key="6">
    <source>
        <dbReference type="SAM" id="Phobius"/>
    </source>
</evidence>
<comment type="subcellular location">
    <subcellularLocation>
        <location evidence="1">Membrane</location>
        <topology evidence="1">Single-pass membrane protein</topology>
    </subcellularLocation>
</comment>
<feature type="signal peptide" evidence="7">
    <location>
        <begin position="1"/>
        <end position="21"/>
    </location>
</feature>
<dbReference type="GO" id="GO:0071944">
    <property type="term" value="C:cell periphery"/>
    <property type="evidence" value="ECO:0007669"/>
    <property type="project" value="UniProtKB-ARBA"/>
</dbReference>
<evidence type="ECO:0000313" key="8">
    <source>
        <dbReference type="Proteomes" id="UP000504637"/>
    </source>
</evidence>
<evidence type="ECO:0000256" key="4">
    <source>
        <dbReference type="ARBA" id="ARBA00023136"/>
    </source>
</evidence>
<organism evidence="9">
    <name type="scientific">Dissoconium aciculare CBS 342.82</name>
    <dbReference type="NCBI Taxonomy" id="1314786"/>
    <lineage>
        <taxon>Eukaryota</taxon>
        <taxon>Fungi</taxon>
        <taxon>Dikarya</taxon>
        <taxon>Ascomycota</taxon>
        <taxon>Pezizomycotina</taxon>
        <taxon>Dothideomycetes</taxon>
        <taxon>Dothideomycetidae</taxon>
        <taxon>Mycosphaerellales</taxon>
        <taxon>Dissoconiaceae</taxon>
        <taxon>Dissoconium</taxon>
    </lineage>
</organism>
<reference evidence="9" key="1">
    <citation type="submission" date="2020-01" db="EMBL/GenBank/DDBJ databases">
        <authorList>
            <consortium name="DOE Joint Genome Institute"/>
            <person name="Haridas S."/>
            <person name="Albert R."/>
            <person name="Binder M."/>
            <person name="Bloem J."/>
            <person name="Labutti K."/>
            <person name="Salamov A."/>
            <person name="Andreopoulos B."/>
            <person name="Baker S.E."/>
            <person name="Barry K."/>
            <person name="Bills G."/>
            <person name="Bluhm B.H."/>
            <person name="Cannon C."/>
            <person name="Castanera R."/>
            <person name="Culley D.E."/>
            <person name="Daum C."/>
            <person name="Ezra D."/>
            <person name="Gonzalez J.B."/>
            <person name="Henrissat B."/>
            <person name="Kuo A."/>
            <person name="Liang C."/>
            <person name="Lipzen A."/>
            <person name="Lutzoni F."/>
            <person name="Magnuson J."/>
            <person name="Mondo S."/>
            <person name="Nolan M."/>
            <person name="Ohm R."/>
            <person name="Pangilinan J."/>
            <person name="Park H.-J."/>
            <person name="Ramirez L."/>
            <person name="Alfaro M."/>
            <person name="Sun H."/>
            <person name="Tritt A."/>
            <person name="Yoshinaga Y."/>
            <person name="Zwiers L.-H."/>
            <person name="Turgeon B.G."/>
            <person name="Goodwin S.B."/>
            <person name="Spatafora J.W."/>
            <person name="Crous P.W."/>
            <person name="Grigoriev I.V."/>
        </authorList>
    </citation>
    <scope>NUCLEOTIDE SEQUENCE</scope>
    <source>
        <strain evidence="9">CBS 342.82</strain>
    </source>
</reference>
<dbReference type="PROSITE" id="PS51257">
    <property type="entry name" value="PROKAR_LIPOPROTEIN"/>
    <property type="match status" value="1"/>
</dbReference>
<keyword evidence="4 6" id="KW-0472">Membrane</keyword>
<proteinExistence type="predicted"/>